<dbReference type="InterPro" id="IPR001646">
    <property type="entry name" value="5peptide_repeat"/>
</dbReference>
<organism evidence="1 2">
    <name type="scientific">Pragia fontium DSM 5563 = ATCC 49100</name>
    <dbReference type="NCBI Taxonomy" id="1122977"/>
    <lineage>
        <taxon>Bacteria</taxon>
        <taxon>Pseudomonadati</taxon>
        <taxon>Pseudomonadota</taxon>
        <taxon>Gammaproteobacteria</taxon>
        <taxon>Enterobacterales</taxon>
        <taxon>Budviciaceae</taxon>
        <taxon>Pragia</taxon>
    </lineage>
</organism>
<dbReference type="SUPFAM" id="SSF141571">
    <property type="entry name" value="Pentapeptide repeat-like"/>
    <property type="match status" value="1"/>
</dbReference>
<dbReference type="Pfam" id="PF00805">
    <property type="entry name" value="Pentapeptide"/>
    <property type="match status" value="3"/>
</dbReference>
<comment type="caution">
    <text evidence="1">The sequence shown here is derived from an EMBL/GenBank/DDBJ whole genome shotgun (WGS) entry which is preliminary data.</text>
</comment>
<dbReference type="EMBL" id="FOLW01000006">
    <property type="protein sequence ID" value="SFC99915.1"/>
    <property type="molecule type" value="Genomic_DNA"/>
</dbReference>
<gene>
    <name evidence="1" type="ORF">SAMN02745723_106182</name>
</gene>
<evidence type="ECO:0000313" key="1">
    <source>
        <dbReference type="EMBL" id="SFC99915.1"/>
    </source>
</evidence>
<proteinExistence type="predicted"/>
<dbReference type="Proteomes" id="UP000226420">
    <property type="component" value="Unassembled WGS sequence"/>
</dbReference>
<name>A0AAJ4WBI3_9GAMM</name>
<dbReference type="NCBIfam" id="NF033086">
    <property type="entry name" value="penta_rpt_Qnr"/>
    <property type="match status" value="1"/>
</dbReference>
<dbReference type="Gene3D" id="2.160.20.80">
    <property type="entry name" value="E3 ubiquitin-protein ligase SopA"/>
    <property type="match status" value="1"/>
</dbReference>
<evidence type="ECO:0000313" key="2">
    <source>
        <dbReference type="Proteomes" id="UP000226420"/>
    </source>
</evidence>
<dbReference type="AlphaFoldDB" id="A0AAJ4WBI3"/>
<accession>A0AAJ4WBI3</accession>
<protein>
    <submittedName>
        <fullName evidence="1">Fluoroquinolone resistance protein</fullName>
    </submittedName>
</protein>
<sequence length="214" mass="24710">MKHREFYDQHFSRDDFPDDTIEHCHFYRCGFDRADLSELRFLHCKFYDEQHDAGCSFYRATLKDTLFSHCDLSMSDFRHTDAIGLEISDCKAQGTDFRGASFRNMIGQNSYFCTATLLRNNFCYASFEDVILEQCDLRENRWSEANLLAAKFSGSDLSGGEFHHIDWQSADFTCCDLTGCDLSQLDVRRVDLTGVKITQEQQSQLLEPLGIIVI</sequence>
<dbReference type="PANTHER" id="PTHR14136">
    <property type="entry name" value="BTB_POZ DOMAIN-CONTAINING PROTEIN KCTD9"/>
    <property type="match status" value="1"/>
</dbReference>
<dbReference type="InterPro" id="IPR051082">
    <property type="entry name" value="Pentapeptide-BTB/POZ_domain"/>
</dbReference>
<reference evidence="1 2" key="1">
    <citation type="submission" date="2016-10" db="EMBL/GenBank/DDBJ databases">
        <authorList>
            <person name="Varghese N."/>
            <person name="Submissions S."/>
        </authorList>
    </citation>
    <scope>NUCLEOTIDE SEQUENCE [LARGE SCALE GENOMIC DNA]</scope>
    <source>
        <strain evidence="1 2">DSM 5563</strain>
    </source>
</reference>
<dbReference type="PANTHER" id="PTHR14136:SF17">
    <property type="entry name" value="BTB_POZ DOMAIN-CONTAINING PROTEIN KCTD9"/>
    <property type="match status" value="1"/>
</dbReference>
<dbReference type="RefSeq" id="WP_074823092.1">
    <property type="nucleotide sequence ID" value="NZ_FOLW01000006.1"/>
</dbReference>